<dbReference type="EMBL" id="BJFL01000001">
    <property type="protein sequence ID" value="GDY28433.1"/>
    <property type="molecule type" value="Genomic_DNA"/>
</dbReference>
<comment type="subcellular location">
    <subcellularLocation>
        <location evidence="1">Cell membrane</location>
        <topology evidence="1">Multi-pass membrane protein</topology>
    </subcellularLocation>
</comment>
<dbReference type="OrthoDB" id="141050at2"/>
<feature type="transmembrane region" description="Helical" evidence="8">
    <location>
        <begin position="335"/>
        <end position="355"/>
    </location>
</feature>
<organism evidence="9 10">
    <name type="scientific">Gandjariella thermophila</name>
    <dbReference type="NCBI Taxonomy" id="1931992"/>
    <lineage>
        <taxon>Bacteria</taxon>
        <taxon>Bacillati</taxon>
        <taxon>Actinomycetota</taxon>
        <taxon>Actinomycetes</taxon>
        <taxon>Pseudonocardiales</taxon>
        <taxon>Pseudonocardiaceae</taxon>
        <taxon>Gandjariella</taxon>
    </lineage>
</organism>
<keyword evidence="6 8" id="KW-1133">Transmembrane helix</keyword>
<feature type="transmembrane region" description="Helical" evidence="8">
    <location>
        <begin position="275"/>
        <end position="299"/>
    </location>
</feature>
<dbReference type="PANTHER" id="PTHR33908">
    <property type="entry name" value="MANNOSYLTRANSFERASE YKCB-RELATED"/>
    <property type="match status" value="1"/>
</dbReference>
<keyword evidence="7 8" id="KW-0472">Membrane</keyword>
<gene>
    <name evidence="9" type="ORF">GTS_00660</name>
</gene>
<keyword evidence="3" id="KW-0328">Glycosyltransferase</keyword>
<dbReference type="GO" id="GO:0016763">
    <property type="term" value="F:pentosyltransferase activity"/>
    <property type="evidence" value="ECO:0007669"/>
    <property type="project" value="TreeGrafter"/>
</dbReference>
<reference evidence="10" key="1">
    <citation type="submission" date="2019-04" db="EMBL/GenBank/DDBJ databases">
        <title>Draft genome sequence of Pseudonocardiaceae bacterium SL3-2-4.</title>
        <authorList>
            <person name="Ningsih F."/>
            <person name="Yokota A."/>
            <person name="Sakai Y."/>
            <person name="Nanatani K."/>
            <person name="Yabe S."/>
            <person name="Oetari A."/>
            <person name="Sjamsuridzal W."/>
        </authorList>
    </citation>
    <scope>NUCLEOTIDE SEQUENCE [LARGE SCALE GENOMIC DNA]</scope>
    <source>
        <strain evidence="10">SL3-2-4</strain>
    </source>
</reference>
<feature type="transmembrane region" description="Helical" evidence="8">
    <location>
        <begin position="311"/>
        <end position="329"/>
    </location>
</feature>
<keyword evidence="4" id="KW-0808">Transferase</keyword>
<feature type="transmembrane region" description="Helical" evidence="8">
    <location>
        <begin position="182"/>
        <end position="208"/>
    </location>
</feature>
<name>A0A4D4J358_9PSEU</name>
<keyword evidence="2" id="KW-1003">Cell membrane</keyword>
<dbReference type="PANTHER" id="PTHR33908:SF11">
    <property type="entry name" value="MEMBRANE PROTEIN"/>
    <property type="match status" value="1"/>
</dbReference>
<keyword evidence="10" id="KW-1185">Reference proteome</keyword>
<evidence type="ECO:0000256" key="6">
    <source>
        <dbReference type="ARBA" id="ARBA00022989"/>
    </source>
</evidence>
<evidence type="ECO:0000313" key="9">
    <source>
        <dbReference type="EMBL" id="GDY28433.1"/>
    </source>
</evidence>
<dbReference type="Proteomes" id="UP000298860">
    <property type="component" value="Unassembled WGS sequence"/>
</dbReference>
<evidence type="ECO:0008006" key="11">
    <source>
        <dbReference type="Google" id="ProtNLM"/>
    </source>
</evidence>
<feature type="transmembrane region" description="Helical" evidence="8">
    <location>
        <begin position="35"/>
        <end position="55"/>
    </location>
</feature>
<feature type="transmembrane region" description="Helical" evidence="8">
    <location>
        <begin position="251"/>
        <end position="269"/>
    </location>
</feature>
<accession>A0A4D4J358</accession>
<evidence type="ECO:0000256" key="4">
    <source>
        <dbReference type="ARBA" id="ARBA00022679"/>
    </source>
</evidence>
<evidence type="ECO:0000256" key="1">
    <source>
        <dbReference type="ARBA" id="ARBA00004651"/>
    </source>
</evidence>
<proteinExistence type="predicted"/>
<sequence length="524" mass="55216">MDVGMDLVGSGGNGVATAVGAAGPADRARGLWHRLLGAAPVAAVAVLTGLVFVLVHRSLIDDAYITLDYARTLAWHGEWGMIPGHPNNTATTPLYVALLAAVTRVTGSPVVAVGVVFVACSAVLVHALRATARHLGLPPWSGLLGTLLLVLNPLLLSALGMSVDVFAALLGLLVLATVRRHAALFGVVAGLLALARLDMMVFVVVLLLGRPGLWRGWWKIVLTTAVVALPWYAWSWYALGSAIPDTLVIKQLLRGWGTWFFGNGIQLYLGKYPAATVLALLAPALALPALAGWAVIRAIRFRRPGPRRLDVPALLAVGGVAYYAIYVGLGVAPYHWYYAPTVTALTIFLAMAVGLASTSAARPPARVGAVTATAAAALLVAAQCGFAGANGLPWTQAPIMSNGFTPADYARMGSALRERVGSAAVGSPDEIGTLAFFCGCEIMDGFSDRGYLPAALAEREAQVGPVGRFLLELNYRHLDRNLRPVPLVYQLRRVDGPGQDPTFTGSSRWATPNHLDLLPAAATR</sequence>
<dbReference type="InterPro" id="IPR050297">
    <property type="entry name" value="LipidA_mod_glycosyltrf_83"/>
</dbReference>
<feature type="transmembrane region" description="Helical" evidence="8">
    <location>
        <begin position="148"/>
        <end position="175"/>
    </location>
</feature>
<feature type="transmembrane region" description="Helical" evidence="8">
    <location>
        <begin position="110"/>
        <end position="128"/>
    </location>
</feature>
<keyword evidence="5 8" id="KW-0812">Transmembrane</keyword>
<evidence type="ECO:0000256" key="7">
    <source>
        <dbReference type="ARBA" id="ARBA00023136"/>
    </source>
</evidence>
<dbReference type="AlphaFoldDB" id="A0A4D4J358"/>
<dbReference type="GO" id="GO:0005886">
    <property type="term" value="C:plasma membrane"/>
    <property type="evidence" value="ECO:0007669"/>
    <property type="project" value="UniProtKB-SubCell"/>
</dbReference>
<evidence type="ECO:0000256" key="2">
    <source>
        <dbReference type="ARBA" id="ARBA00022475"/>
    </source>
</evidence>
<comment type="caution">
    <text evidence="9">The sequence shown here is derived from an EMBL/GenBank/DDBJ whole genome shotgun (WGS) entry which is preliminary data.</text>
</comment>
<feature type="transmembrane region" description="Helical" evidence="8">
    <location>
        <begin position="220"/>
        <end position="239"/>
    </location>
</feature>
<feature type="transmembrane region" description="Helical" evidence="8">
    <location>
        <begin position="367"/>
        <end position="389"/>
    </location>
</feature>
<dbReference type="RefSeq" id="WP_137811662.1">
    <property type="nucleotide sequence ID" value="NZ_BJFL01000001.1"/>
</dbReference>
<dbReference type="GO" id="GO:0009103">
    <property type="term" value="P:lipopolysaccharide biosynthetic process"/>
    <property type="evidence" value="ECO:0007669"/>
    <property type="project" value="UniProtKB-ARBA"/>
</dbReference>
<evidence type="ECO:0000256" key="3">
    <source>
        <dbReference type="ARBA" id="ARBA00022676"/>
    </source>
</evidence>
<evidence type="ECO:0000256" key="8">
    <source>
        <dbReference type="SAM" id="Phobius"/>
    </source>
</evidence>
<evidence type="ECO:0000256" key="5">
    <source>
        <dbReference type="ARBA" id="ARBA00022692"/>
    </source>
</evidence>
<protein>
    <recommendedName>
        <fullName evidence="11">Glycosyltransferase RgtA/B/C/D-like domain-containing protein</fullName>
    </recommendedName>
</protein>
<evidence type="ECO:0000313" key="10">
    <source>
        <dbReference type="Proteomes" id="UP000298860"/>
    </source>
</evidence>